<dbReference type="GO" id="GO:0016020">
    <property type="term" value="C:membrane"/>
    <property type="evidence" value="ECO:0007669"/>
    <property type="project" value="UniProtKB-SubCell"/>
</dbReference>
<keyword evidence="7" id="KW-1185">Reference proteome</keyword>
<evidence type="ECO:0000256" key="2">
    <source>
        <dbReference type="ARBA" id="ARBA00022989"/>
    </source>
</evidence>
<dbReference type="AlphaFoldDB" id="A0A3D9Z6E0"/>
<dbReference type="RefSeq" id="WP_115834922.1">
    <property type="nucleotide sequence ID" value="NZ_CP025086.1"/>
</dbReference>
<evidence type="ECO:0000256" key="4">
    <source>
        <dbReference type="SAM" id="Phobius"/>
    </source>
</evidence>
<dbReference type="Pfam" id="PF07690">
    <property type="entry name" value="MFS_1"/>
    <property type="match status" value="1"/>
</dbReference>
<dbReference type="PROSITE" id="PS50850">
    <property type="entry name" value="MFS"/>
    <property type="match status" value="1"/>
</dbReference>
<feature type="domain" description="Major facilitator superfamily (MFS) profile" evidence="5">
    <location>
        <begin position="212"/>
        <end position="403"/>
    </location>
</feature>
<dbReference type="InterPro" id="IPR020846">
    <property type="entry name" value="MFS_dom"/>
</dbReference>
<feature type="transmembrane region" description="Helical" evidence="4">
    <location>
        <begin position="288"/>
        <end position="307"/>
    </location>
</feature>
<accession>A0A3D9Z6E0</accession>
<feature type="transmembrane region" description="Helical" evidence="4">
    <location>
        <begin position="113"/>
        <end position="134"/>
    </location>
</feature>
<organism evidence="6 7">
    <name type="scientific">Methylovirgula ligni</name>
    <dbReference type="NCBI Taxonomy" id="569860"/>
    <lineage>
        <taxon>Bacteria</taxon>
        <taxon>Pseudomonadati</taxon>
        <taxon>Pseudomonadota</taxon>
        <taxon>Alphaproteobacteria</taxon>
        <taxon>Hyphomicrobiales</taxon>
        <taxon>Beijerinckiaceae</taxon>
        <taxon>Methylovirgula</taxon>
    </lineage>
</organism>
<reference evidence="6 7" key="1">
    <citation type="submission" date="2018-08" db="EMBL/GenBank/DDBJ databases">
        <title>Genomic Encyclopedia of Type Strains, Phase IV (KMG-IV): sequencing the most valuable type-strain genomes for metagenomic binning, comparative biology and taxonomic classification.</title>
        <authorList>
            <person name="Goeker M."/>
        </authorList>
    </citation>
    <scope>NUCLEOTIDE SEQUENCE [LARGE SCALE GENOMIC DNA]</scope>
    <source>
        <strain evidence="6 7">BW863</strain>
    </source>
</reference>
<feature type="transmembrane region" description="Helical" evidence="4">
    <location>
        <begin position="52"/>
        <end position="72"/>
    </location>
</feature>
<evidence type="ECO:0000256" key="3">
    <source>
        <dbReference type="ARBA" id="ARBA00023136"/>
    </source>
</evidence>
<dbReference type="Gene3D" id="1.20.1250.20">
    <property type="entry name" value="MFS general substrate transporter like domains"/>
    <property type="match status" value="2"/>
</dbReference>
<protein>
    <submittedName>
        <fullName evidence="6">Putative MFS family arabinose efflux permease</fullName>
    </submittedName>
</protein>
<keyword evidence="2 4" id="KW-1133">Transmembrane helix</keyword>
<evidence type="ECO:0000259" key="5">
    <source>
        <dbReference type="PROSITE" id="PS50850"/>
    </source>
</evidence>
<feature type="transmembrane region" description="Helical" evidence="4">
    <location>
        <begin position="346"/>
        <end position="370"/>
    </location>
</feature>
<feature type="transmembrane region" description="Helical" evidence="4">
    <location>
        <begin position="84"/>
        <end position="107"/>
    </location>
</feature>
<dbReference type="PANTHER" id="PTHR23539">
    <property type="entry name" value="MFS TRANSPORTER"/>
    <property type="match status" value="1"/>
</dbReference>
<dbReference type="OrthoDB" id="9812574at2"/>
<dbReference type="InterPro" id="IPR011701">
    <property type="entry name" value="MFS"/>
</dbReference>
<evidence type="ECO:0000313" key="7">
    <source>
        <dbReference type="Proteomes" id="UP000256900"/>
    </source>
</evidence>
<gene>
    <name evidence="6" type="ORF">DES32_0324</name>
</gene>
<feature type="transmembrane region" description="Helical" evidence="4">
    <location>
        <begin position="313"/>
        <end position="334"/>
    </location>
</feature>
<keyword evidence="1 4" id="KW-0812">Transmembrane</keyword>
<feature type="transmembrane region" description="Helical" evidence="4">
    <location>
        <begin position="146"/>
        <end position="165"/>
    </location>
</feature>
<dbReference type="GO" id="GO:0022857">
    <property type="term" value="F:transmembrane transporter activity"/>
    <property type="evidence" value="ECO:0007669"/>
    <property type="project" value="InterPro"/>
</dbReference>
<feature type="transmembrane region" description="Helical" evidence="4">
    <location>
        <begin position="376"/>
        <end position="397"/>
    </location>
</feature>
<evidence type="ECO:0000313" key="6">
    <source>
        <dbReference type="EMBL" id="REF89109.1"/>
    </source>
</evidence>
<dbReference type="PANTHER" id="PTHR23539:SF1">
    <property type="entry name" value="MAJOR FACILITATOR SUPERFAMILY (MFS) PROFILE DOMAIN-CONTAINING PROTEIN"/>
    <property type="match status" value="1"/>
</dbReference>
<name>A0A3D9Z6E0_9HYPH</name>
<sequence>MQADASRPHPSRRSLAGLDWFTFFLADVQTGFGPFVAVYLTAAHWTQEDVGLILSVAGIINLVGRVPGGAIVDAARSERDAAMAAVVCVGLSALLLAAWPMFAAVLLATILNAAAGCVLTPAIAAISLGLVGHAAVGPRLGRNARFASLGTGVAAASMGVVGYFFSSRGVFVITALLLFPTLIALAQIRAAEVDPVRAHAGVVPAEGSDRSILQLLLYRPLLAFAAANALFQLANAAMLPLMGSILTMRSANWATVLIAACIIVPQLVVALISPWVGRRADSWGRRPLLLLGFGALPLRCLLFAYASDPVLVVFEQILDGLSAAVLGVLVPLIISDIAQETGRFNFAQGVVGTAVGIGAALSTSFAGYISDQYSNRVAFLDLAAIATCGVFFVLIIMPETRSR</sequence>
<feature type="transmembrane region" description="Helical" evidence="4">
    <location>
        <begin position="20"/>
        <end position="40"/>
    </location>
</feature>
<feature type="transmembrane region" description="Helical" evidence="4">
    <location>
        <begin position="253"/>
        <end position="276"/>
    </location>
</feature>
<dbReference type="InterPro" id="IPR036259">
    <property type="entry name" value="MFS_trans_sf"/>
</dbReference>
<feature type="transmembrane region" description="Helical" evidence="4">
    <location>
        <begin position="212"/>
        <end position="233"/>
    </location>
</feature>
<keyword evidence="3 4" id="KW-0472">Membrane</keyword>
<comment type="caution">
    <text evidence="6">The sequence shown here is derived from an EMBL/GenBank/DDBJ whole genome shotgun (WGS) entry which is preliminary data.</text>
</comment>
<evidence type="ECO:0000256" key="1">
    <source>
        <dbReference type="ARBA" id="ARBA00022692"/>
    </source>
</evidence>
<dbReference type="EMBL" id="QUMO01000001">
    <property type="protein sequence ID" value="REF89109.1"/>
    <property type="molecule type" value="Genomic_DNA"/>
</dbReference>
<proteinExistence type="predicted"/>
<dbReference type="Proteomes" id="UP000256900">
    <property type="component" value="Unassembled WGS sequence"/>
</dbReference>
<dbReference type="SUPFAM" id="SSF103473">
    <property type="entry name" value="MFS general substrate transporter"/>
    <property type="match status" value="1"/>
</dbReference>
<feature type="transmembrane region" description="Helical" evidence="4">
    <location>
        <begin position="171"/>
        <end position="191"/>
    </location>
</feature>